<evidence type="ECO:0000256" key="1">
    <source>
        <dbReference type="ARBA" id="ARBA00007116"/>
    </source>
</evidence>
<sequence>MRVRKKISGTPDRPRLCVFRSNRHIYAQFIDDTKQRVLLGASSLQLKRIKGKNKVAVAYELGKYIGKLALEKGIEKVAFDRAGYKYHGRVKALADGAREAGLKF</sequence>
<dbReference type="GO" id="GO:0022625">
    <property type="term" value="C:cytosolic large ribosomal subunit"/>
    <property type="evidence" value="ECO:0007669"/>
    <property type="project" value="TreeGrafter"/>
</dbReference>
<evidence type="ECO:0000256" key="7">
    <source>
        <dbReference type="HAMAP-Rule" id="MF_01337"/>
    </source>
</evidence>
<organism evidence="8 9">
    <name type="scientific">candidate division WOR-3 bacterium 4484_100</name>
    <dbReference type="NCBI Taxonomy" id="1936077"/>
    <lineage>
        <taxon>Bacteria</taxon>
        <taxon>Bacteria division WOR-3</taxon>
    </lineage>
</organism>
<dbReference type="FunFam" id="3.30.420.100:FF:000001">
    <property type="entry name" value="50S ribosomal protein L18"/>
    <property type="match status" value="1"/>
</dbReference>
<proteinExistence type="inferred from homology"/>
<dbReference type="GO" id="GO:0008097">
    <property type="term" value="F:5S rRNA binding"/>
    <property type="evidence" value="ECO:0007669"/>
    <property type="project" value="TreeGrafter"/>
</dbReference>
<dbReference type="PANTHER" id="PTHR12899:SF3">
    <property type="entry name" value="LARGE RIBOSOMAL SUBUNIT PROTEIN UL18M"/>
    <property type="match status" value="1"/>
</dbReference>
<keyword evidence="4 7" id="KW-0689">Ribosomal protein</keyword>
<gene>
    <name evidence="7" type="primary">rplR</name>
    <name evidence="8" type="ORF">BXT86_01585</name>
</gene>
<reference evidence="9" key="1">
    <citation type="submission" date="2017-01" db="EMBL/GenBank/DDBJ databases">
        <title>Novel pathways for hydrocarbon cycling and metabolic interdependencies in hydrothermal sediment communities.</title>
        <authorList>
            <person name="Dombrowski N."/>
            <person name="Seitz K."/>
            <person name="Teske A."/>
            <person name="Baker B."/>
        </authorList>
    </citation>
    <scope>NUCLEOTIDE SEQUENCE [LARGE SCALE GENOMIC DNA]</scope>
</reference>
<dbReference type="EMBL" id="MUKB01000019">
    <property type="protein sequence ID" value="OPX18380.1"/>
    <property type="molecule type" value="Genomic_DNA"/>
</dbReference>
<dbReference type="NCBIfam" id="TIGR00060">
    <property type="entry name" value="L18_bact"/>
    <property type="match status" value="1"/>
</dbReference>
<evidence type="ECO:0000313" key="8">
    <source>
        <dbReference type="EMBL" id="OPX18380.1"/>
    </source>
</evidence>
<keyword evidence="5 7" id="KW-0687">Ribonucleoprotein</keyword>
<dbReference type="InterPro" id="IPR004389">
    <property type="entry name" value="Ribosomal_uL18_bac-type"/>
</dbReference>
<dbReference type="Pfam" id="PF00861">
    <property type="entry name" value="Ribosomal_L18p"/>
    <property type="match status" value="1"/>
</dbReference>
<dbReference type="GO" id="GO:0003735">
    <property type="term" value="F:structural constituent of ribosome"/>
    <property type="evidence" value="ECO:0007669"/>
    <property type="project" value="InterPro"/>
</dbReference>
<name>A0A1V4QG84_UNCW3</name>
<evidence type="ECO:0000256" key="6">
    <source>
        <dbReference type="ARBA" id="ARBA00035197"/>
    </source>
</evidence>
<accession>A0A1V4QG84</accession>
<evidence type="ECO:0000256" key="5">
    <source>
        <dbReference type="ARBA" id="ARBA00023274"/>
    </source>
</evidence>
<evidence type="ECO:0000313" key="9">
    <source>
        <dbReference type="Proteomes" id="UP000191663"/>
    </source>
</evidence>
<dbReference type="Proteomes" id="UP000191663">
    <property type="component" value="Unassembled WGS sequence"/>
</dbReference>
<protein>
    <recommendedName>
        <fullName evidence="6 7">Large ribosomal subunit protein uL18</fullName>
    </recommendedName>
</protein>
<dbReference type="HAMAP" id="MF_01337_B">
    <property type="entry name" value="Ribosomal_uL18_B"/>
    <property type="match status" value="1"/>
</dbReference>
<keyword evidence="2 7" id="KW-0699">rRNA-binding</keyword>
<evidence type="ECO:0000256" key="4">
    <source>
        <dbReference type="ARBA" id="ARBA00022980"/>
    </source>
</evidence>
<evidence type="ECO:0000256" key="3">
    <source>
        <dbReference type="ARBA" id="ARBA00022884"/>
    </source>
</evidence>
<dbReference type="Gene3D" id="3.30.420.100">
    <property type="match status" value="1"/>
</dbReference>
<dbReference type="InterPro" id="IPR005484">
    <property type="entry name" value="Ribosomal_uL18_bac/plant/anim"/>
</dbReference>
<dbReference type="CDD" id="cd00432">
    <property type="entry name" value="Ribosomal_L18_L5e"/>
    <property type="match status" value="1"/>
</dbReference>
<comment type="similarity">
    <text evidence="1 7">Belongs to the universal ribosomal protein uL18 family.</text>
</comment>
<comment type="subunit">
    <text evidence="7">Part of the 50S ribosomal subunit; part of the 5S rRNA/L5/L18/L25 subcomplex. Contacts the 5S and 23S rRNAs.</text>
</comment>
<dbReference type="InterPro" id="IPR057268">
    <property type="entry name" value="Ribosomal_L18"/>
</dbReference>
<comment type="caution">
    <text evidence="8">The sequence shown here is derived from an EMBL/GenBank/DDBJ whole genome shotgun (WGS) entry which is preliminary data.</text>
</comment>
<comment type="function">
    <text evidence="7">This is one of the proteins that bind and probably mediate the attachment of the 5S RNA into the large ribosomal subunit, where it forms part of the central protuberance.</text>
</comment>
<keyword evidence="3 7" id="KW-0694">RNA-binding</keyword>
<dbReference type="PANTHER" id="PTHR12899">
    <property type="entry name" value="39S RIBOSOMAL PROTEIN L18, MITOCHONDRIAL"/>
    <property type="match status" value="1"/>
</dbReference>
<dbReference type="AlphaFoldDB" id="A0A1V4QG84"/>
<evidence type="ECO:0000256" key="2">
    <source>
        <dbReference type="ARBA" id="ARBA00022730"/>
    </source>
</evidence>
<dbReference type="GO" id="GO:0006412">
    <property type="term" value="P:translation"/>
    <property type="evidence" value="ECO:0007669"/>
    <property type="project" value="UniProtKB-UniRule"/>
</dbReference>
<dbReference type="SUPFAM" id="SSF53137">
    <property type="entry name" value="Translational machinery components"/>
    <property type="match status" value="1"/>
</dbReference>